<proteinExistence type="predicted"/>
<sequence>EPKLTSNTKLDTTACLGDWYTLDQILQISLEVKVFLLHKDFNKKNSNETWWRQSSRFDSHEILDIGQKEVNRTWWQPPLRLDSWKSVQSWSMILHWKQTLTKERN</sequence>
<keyword evidence="2" id="KW-1185">Reference proteome</keyword>
<feature type="non-terminal residue" evidence="1">
    <location>
        <position position="1"/>
    </location>
</feature>
<accession>A0ABQ7LP03</accession>
<organism evidence="1 2">
    <name type="scientific">Brassica rapa subsp. trilocularis</name>
    <dbReference type="NCBI Taxonomy" id="1813537"/>
    <lineage>
        <taxon>Eukaryota</taxon>
        <taxon>Viridiplantae</taxon>
        <taxon>Streptophyta</taxon>
        <taxon>Embryophyta</taxon>
        <taxon>Tracheophyta</taxon>
        <taxon>Spermatophyta</taxon>
        <taxon>Magnoliopsida</taxon>
        <taxon>eudicotyledons</taxon>
        <taxon>Gunneridae</taxon>
        <taxon>Pentapetalae</taxon>
        <taxon>rosids</taxon>
        <taxon>malvids</taxon>
        <taxon>Brassicales</taxon>
        <taxon>Brassicaceae</taxon>
        <taxon>Brassiceae</taxon>
        <taxon>Brassica</taxon>
    </lineage>
</organism>
<protein>
    <submittedName>
        <fullName evidence="1">Uncharacterized protein</fullName>
    </submittedName>
</protein>
<comment type="caution">
    <text evidence="1">The sequence shown here is derived from an EMBL/GenBank/DDBJ whole genome shotgun (WGS) entry which is preliminary data.</text>
</comment>
<gene>
    <name evidence="1" type="primary">A08p009060.1_BraROA</name>
    <name evidence="1" type="ORF">IGI04_029846</name>
</gene>
<dbReference type="EMBL" id="JADBGQ010000007">
    <property type="protein sequence ID" value="KAG5388305.1"/>
    <property type="molecule type" value="Genomic_DNA"/>
</dbReference>
<reference evidence="1 2" key="1">
    <citation type="submission" date="2021-03" db="EMBL/GenBank/DDBJ databases">
        <authorList>
            <person name="King G.J."/>
            <person name="Bancroft I."/>
            <person name="Baten A."/>
            <person name="Bloomfield J."/>
            <person name="Borpatragohain P."/>
            <person name="He Z."/>
            <person name="Irish N."/>
            <person name="Irwin J."/>
            <person name="Liu K."/>
            <person name="Mauleon R.P."/>
            <person name="Moore J."/>
            <person name="Morris R."/>
            <person name="Ostergaard L."/>
            <person name="Wang B."/>
            <person name="Wells R."/>
        </authorList>
    </citation>
    <scope>NUCLEOTIDE SEQUENCE [LARGE SCALE GENOMIC DNA]</scope>
    <source>
        <strain evidence="1">R-o-18</strain>
        <tissue evidence="1">Leaf</tissue>
    </source>
</reference>
<evidence type="ECO:0000313" key="2">
    <source>
        <dbReference type="Proteomes" id="UP000823674"/>
    </source>
</evidence>
<dbReference type="Proteomes" id="UP000823674">
    <property type="component" value="Chromosome A08"/>
</dbReference>
<name>A0ABQ7LP03_BRACM</name>
<evidence type="ECO:0000313" key="1">
    <source>
        <dbReference type="EMBL" id="KAG5388305.1"/>
    </source>
</evidence>